<accession>A0A2W7IB27</accession>
<dbReference type="AlphaFoldDB" id="A0A2W7IB27"/>
<dbReference type="Pfam" id="PF13205">
    <property type="entry name" value="Big_5"/>
    <property type="match status" value="1"/>
</dbReference>
<organism evidence="3 4">
    <name type="scientific">Mesonia algae</name>
    <dbReference type="NCBI Taxonomy" id="213248"/>
    <lineage>
        <taxon>Bacteria</taxon>
        <taxon>Pseudomonadati</taxon>
        <taxon>Bacteroidota</taxon>
        <taxon>Flavobacteriia</taxon>
        <taxon>Flavobacteriales</taxon>
        <taxon>Flavobacteriaceae</taxon>
        <taxon>Mesonia</taxon>
    </lineage>
</organism>
<keyword evidence="4" id="KW-1185">Reference proteome</keyword>
<evidence type="ECO:0000313" key="4">
    <source>
        <dbReference type="Proteomes" id="UP000249542"/>
    </source>
</evidence>
<feature type="domain" description="SbsA Ig-like" evidence="2">
    <location>
        <begin position="8"/>
        <end position="110"/>
    </location>
</feature>
<proteinExistence type="predicted"/>
<gene>
    <name evidence="3" type="ORF">LX95_00232</name>
</gene>
<reference evidence="3 4" key="1">
    <citation type="submission" date="2018-06" db="EMBL/GenBank/DDBJ databases">
        <title>Genomic Encyclopedia of Archaeal and Bacterial Type Strains, Phase II (KMG-II): from individual species to whole genera.</title>
        <authorList>
            <person name="Goeker M."/>
        </authorList>
    </citation>
    <scope>NUCLEOTIDE SEQUENCE [LARGE SCALE GENOMIC DNA]</scope>
    <source>
        <strain evidence="3 4">DSM 15361</strain>
    </source>
</reference>
<protein>
    <submittedName>
        <fullName evidence="3">Ig-like domain-containing protein</fullName>
    </submittedName>
</protein>
<sequence>MPTGGDLDTIPPVFINSSPENFSTNFKNEEIRIYFDEFIKLEDAQKQIIISPPIDPKPTISPQGSPKKYVTIHLGDSLKENTTYTINFGNSIIDNNEENPLPFFKYVFSTGGYIDSLNVSGTVKDAFESETEEFISVLLYEINENYNDSIIYQEPPTYIGYTQDSTNSFQIENMKEGKYRVIALKDKNSNYLFNPSEDKIDFLEDTLTLPTNRNLEFSIFKEQKEFRVSKSKQVAANHVVYGYEGLLNDSLEIEILEPDPSQFNTQIVKDLEKDTLHFWYQPVIKEDSLTVKITQLNYQDTVITRMKELYKDSIEIKKLNESSINIKEDFGLTANIPFKAIDSSKISVLNKDSVAVKFSSRLVALENKLMIDFDKTEKETYYIQLLPNAFTDFYDKPNDTLKYRVKTPAIADLGTLSLNISKVKTYPIIVEVVDNKGKVIKQSIHREDDGSSFYFEHIKPGKYKARLIYDLNDNGKWDTGNYLNQTKPEQIIYFPKLIEMRANWDINESFILN</sequence>
<dbReference type="Proteomes" id="UP000249542">
    <property type="component" value="Unassembled WGS sequence"/>
</dbReference>
<evidence type="ECO:0000313" key="3">
    <source>
        <dbReference type="EMBL" id="PZW43904.1"/>
    </source>
</evidence>
<dbReference type="EMBL" id="QKYV01000001">
    <property type="protein sequence ID" value="PZW43904.1"/>
    <property type="molecule type" value="Genomic_DNA"/>
</dbReference>
<dbReference type="InterPro" id="IPR032812">
    <property type="entry name" value="SbsA_Ig"/>
</dbReference>
<evidence type="ECO:0000259" key="2">
    <source>
        <dbReference type="Pfam" id="PF13205"/>
    </source>
</evidence>
<evidence type="ECO:0000256" key="1">
    <source>
        <dbReference type="ARBA" id="ARBA00022729"/>
    </source>
</evidence>
<comment type="caution">
    <text evidence="3">The sequence shown here is derived from an EMBL/GenBank/DDBJ whole genome shotgun (WGS) entry which is preliminary data.</text>
</comment>
<keyword evidence="1" id="KW-0732">Signal</keyword>
<name>A0A2W7IB27_9FLAO</name>